<dbReference type="InterPro" id="IPR021840">
    <property type="entry name" value="DUF3433"/>
</dbReference>
<accession>A0A0C3QVF3</accession>
<dbReference type="STRING" id="1051891.A0A0C3QVF3"/>
<feature type="transmembrane region" description="Helical" evidence="2">
    <location>
        <begin position="105"/>
        <end position="122"/>
    </location>
</feature>
<feature type="transmembrane region" description="Helical" evidence="2">
    <location>
        <begin position="166"/>
        <end position="189"/>
    </location>
</feature>
<dbReference type="HOGENOM" id="CLU_021534_1_0_1"/>
<evidence type="ECO:0000313" key="4">
    <source>
        <dbReference type="Proteomes" id="UP000054248"/>
    </source>
</evidence>
<reference evidence="3 4" key="1">
    <citation type="submission" date="2014-04" db="EMBL/GenBank/DDBJ databases">
        <authorList>
            <consortium name="DOE Joint Genome Institute"/>
            <person name="Kuo A."/>
            <person name="Girlanda M."/>
            <person name="Perotto S."/>
            <person name="Kohler A."/>
            <person name="Nagy L.G."/>
            <person name="Floudas D."/>
            <person name="Copeland A."/>
            <person name="Barry K.W."/>
            <person name="Cichocki N."/>
            <person name="Veneault-Fourrey C."/>
            <person name="LaButti K."/>
            <person name="Lindquist E.A."/>
            <person name="Lipzen A."/>
            <person name="Lundell T."/>
            <person name="Morin E."/>
            <person name="Murat C."/>
            <person name="Sun H."/>
            <person name="Tunlid A."/>
            <person name="Henrissat B."/>
            <person name="Grigoriev I.V."/>
            <person name="Hibbett D.S."/>
            <person name="Martin F."/>
            <person name="Nordberg H.P."/>
            <person name="Cantor M.N."/>
            <person name="Hua S.X."/>
        </authorList>
    </citation>
    <scope>NUCLEOTIDE SEQUENCE [LARGE SCALE GENOMIC DNA]</scope>
    <source>
        <strain evidence="3 4">MUT 4182</strain>
    </source>
</reference>
<dbReference type="EMBL" id="KN822953">
    <property type="protein sequence ID" value="KIO32619.1"/>
    <property type="molecule type" value="Genomic_DNA"/>
</dbReference>
<feature type="transmembrane region" description="Helical" evidence="2">
    <location>
        <begin position="495"/>
        <end position="519"/>
    </location>
</feature>
<keyword evidence="2" id="KW-0472">Membrane</keyword>
<dbReference type="OrthoDB" id="3248909at2759"/>
<evidence type="ECO:0000256" key="1">
    <source>
        <dbReference type="SAM" id="MobiDB-lite"/>
    </source>
</evidence>
<keyword evidence="2" id="KW-0812">Transmembrane</keyword>
<organism evidence="3 4">
    <name type="scientific">Tulasnella calospora MUT 4182</name>
    <dbReference type="NCBI Taxonomy" id="1051891"/>
    <lineage>
        <taxon>Eukaryota</taxon>
        <taxon>Fungi</taxon>
        <taxon>Dikarya</taxon>
        <taxon>Basidiomycota</taxon>
        <taxon>Agaricomycotina</taxon>
        <taxon>Agaricomycetes</taxon>
        <taxon>Cantharellales</taxon>
        <taxon>Tulasnellaceae</taxon>
        <taxon>Tulasnella</taxon>
    </lineage>
</organism>
<dbReference type="AlphaFoldDB" id="A0A0C3QVF3"/>
<keyword evidence="4" id="KW-1185">Reference proteome</keyword>
<dbReference type="Proteomes" id="UP000054248">
    <property type="component" value="Unassembled WGS sequence"/>
</dbReference>
<evidence type="ECO:0000313" key="3">
    <source>
        <dbReference type="EMBL" id="KIO32619.1"/>
    </source>
</evidence>
<dbReference type="Pfam" id="PF11915">
    <property type="entry name" value="DUF3433"/>
    <property type="match status" value="1"/>
</dbReference>
<feature type="region of interest" description="Disordered" evidence="1">
    <location>
        <begin position="647"/>
        <end position="668"/>
    </location>
</feature>
<proteinExistence type="predicted"/>
<evidence type="ECO:0000256" key="2">
    <source>
        <dbReference type="SAM" id="Phobius"/>
    </source>
</evidence>
<protein>
    <submittedName>
        <fullName evidence="3">Uncharacterized protein</fullName>
    </submittedName>
</protein>
<dbReference type="PANTHER" id="PTHR37544">
    <property type="entry name" value="SPRAY-RELATED"/>
    <property type="match status" value="1"/>
</dbReference>
<dbReference type="PANTHER" id="PTHR37544:SF3">
    <property type="entry name" value="SPRAY"/>
    <property type="match status" value="1"/>
</dbReference>
<gene>
    <name evidence="3" type="ORF">M407DRAFT_18385</name>
</gene>
<reference evidence="4" key="2">
    <citation type="submission" date="2015-01" db="EMBL/GenBank/DDBJ databases">
        <title>Evolutionary Origins and Diversification of the Mycorrhizal Mutualists.</title>
        <authorList>
            <consortium name="DOE Joint Genome Institute"/>
            <consortium name="Mycorrhizal Genomics Consortium"/>
            <person name="Kohler A."/>
            <person name="Kuo A."/>
            <person name="Nagy L.G."/>
            <person name="Floudas D."/>
            <person name="Copeland A."/>
            <person name="Barry K.W."/>
            <person name="Cichocki N."/>
            <person name="Veneault-Fourrey C."/>
            <person name="LaButti K."/>
            <person name="Lindquist E.A."/>
            <person name="Lipzen A."/>
            <person name="Lundell T."/>
            <person name="Morin E."/>
            <person name="Murat C."/>
            <person name="Riley R."/>
            <person name="Ohm R."/>
            <person name="Sun H."/>
            <person name="Tunlid A."/>
            <person name="Henrissat B."/>
            <person name="Grigoriev I.V."/>
            <person name="Hibbett D.S."/>
            <person name="Martin F."/>
        </authorList>
    </citation>
    <scope>NUCLEOTIDE SEQUENCE [LARGE SCALE GENOMIC DNA]</scope>
    <source>
        <strain evidence="4">MUT 4182</strain>
    </source>
</reference>
<name>A0A0C3QVF3_9AGAM</name>
<feature type="transmembrane region" description="Helical" evidence="2">
    <location>
        <begin position="63"/>
        <end position="85"/>
    </location>
</feature>
<keyword evidence="2" id="KW-1133">Transmembrane helix</keyword>
<sequence>MDYIKGHAWSLKNRAPSYVSALFQDEQQDSKAALNSRPLALQAMNTTQRQRPKQWLPIYLRQWFVWFFLLSTFGLAALVEVAVVISERRKGWRTFGIESFGGVNFLKSAVPVLLTTPIGFIFGKMDQALAAMHAYVILSMGGAPAERSLLLNYTGGRFSTMRKSLLNGHFVVFFSSVIVLTTGVLSPLASGILTSRGSPVIVPNVPVQSTKSLGLISDIGTLETFLAAAGYAAAASAAKNLTDPPFILGSWAVAQFNVPAPTGPGTNGTVLVPTTGIQTMANCGAAASQSATLANGQWSLQATWQSCTITMTSPAQGDQDLFGVEPVPSCTQNQQQNPSFQPVLFWFLSGQTQGLSMTFCQPSSKAYNVLAEADLATGLLTDVVVVDENVAQNNFTGPPFNGQVLNGVYFGQTNDRFVNARATAIQTAIPDAIHRATNSFPGGLGGMIAQNNGAELTDLTNKTYTQFLSFAAQQSYFFDDLKTINSSLRNWELRLWVYPIAAHSYAAALVLIGLLAAWVHIKHISARRNVWLSCDPSTMAATLSMTSESGFPKLLKAGDDDAAMGRSLKGLRFGISRRTWQVVAEGEEEGTLSFGIGSGGAGQTRDARFGSLGSSVGTPGPYSDAFPTPGSTRTVFDAGDQQGLLAGAAPYGRRESQVDPFTTPGVSR</sequence>